<sequence length="242" mass="27475">MNLDSFSALYQARLARSTRPFQARGIKLKRCPQCFIAEYNCVCKWRPATQSKLDVILIMHSDEILKPTNTGRLISDLLPDNCFTFEWSRTQISPRLLDLLNDETRLCLLVYPTDTNKVAELTPEMSKQVELGKTLTLVVLDGTWRQSKKMYNQSDWLQVLPSIDLNIENASKYLMRKAPEASQLSTAQAAAIAMGQVGESKLASVLLAYFDVFNLHYYACRMTTKVEEGELHQVLRDTASSL</sequence>
<name>A0A0J8GVQ8_9ALTE</name>
<evidence type="ECO:0000313" key="6">
    <source>
        <dbReference type="EMBL" id="KMT64758.1"/>
    </source>
</evidence>
<evidence type="ECO:0000313" key="7">
    <source>
        <dbReference type="Proteomes" id="UP000037600"/>
    </source>
</evidence>
<reference evidence="6 7" key="1">
    <citation type="submission" date="2015-04" db="EMBL/GenBank/DDBJ databases">
        <title>Draft Genome Sequence of the Novel Agar-Digesting Marine Bacterium Q1.</title>
        <authorList>
            <person name="Li Y."/>
            <person name="Li D."/>
            <person name="Chen G."/>
            <person name="Du Z."/>
        </authorList>
    </citation>
    <scope>NUCLEOTIDE SEQUENCE [LARGE SCALE GENOMIC DNA]</scope>
    <source>
        <strain evidence="6 7">Q1</strain>
    </source>
</reference>
<gene>
    <name evidence="6" type="ORF">XM47_12930</name>
</gene>
<dbReference type="PANTHER" id="PTHR21392:SF1">
    <property type="entry name" value="TRNA-URIDINE AMINOCARBOXYPROPYLTRANSFERASE"/>
    <property type="match status" value="1"/>
</dbReference>
<evidence type="ECO:0000256" key="4">
    <source>
        <dbReference type="ARBA" id="ARBA00022694"/>
    </source>
</evidence>
<dbReference type="PATRIC" id="fig|1513271.3.peg.2650"/>
<dbReference type="EC" id="2.5.1.25" evidence="1"/>
<organism evidence="6 7">
    <name type="scientific">Catenovulum maritimum</name>
    <dbReference type="NCBI Taxonomy" id="1513271"/>
    <lineage>
        <taxon>Bacteria</taxon>
        <taxon>Pseudomonadati</taxon>
        <taxon>Pseudomonadota</taxon>
        <taxon>Gammaproteobacteria</taxon>
        <taxon>Alteromonadales</taxon>
        <taxon>Alteromonadaceae</taxon>
        <taxon>Catenovulum</taxon>
    </lineage>
</organism>
<dbReference type="InterPro" id="IPR039262">
    <property type="entry name" value="DTWD2/TAPT"/>
</dbReference>
<dbReference type="GO" id="GO:0016432">
    <property type="term" value="F:tRNA-uridine aminocarboxypropyltransferase activity"/>
    <property type="evidence" value="ECO:0007669"/>
    <property type="project" value="UniProtKB-EC"/>
</dbReference>
<evidence type="ECO:0000259" key="5">
    <source>
        <dbReference type="SMART" id="SM01144"/>
    </source>
</evidence>
<feature type="domain" description="DTW" evidence="5">
    <location>
        <begin position="27"/>
        <end position="222"/>
    </location>
</feature>
<dbReference type="InterPro" id="IPR005636">
    <property type="entry name" value="DTW"/>
</dbReference>
<keyword evidence="3" id="KW-0949">S-adenosyl-L-methionine</keyword>
<evidence type="ECO:0000256" key="3">
    <source>
        <dbReference type="ARBA" id="ARBA00022691"/>
    </source>
</evidence>
<evidence type="ECO:0000256" key="2">
    <source>
        <dbReference type="ARBA" id="ARBA00022679"/>
    </source>
</evidence>
<dbReference type="Pfam" id="PF03942">
    <property type="entry name" value="DTW"/>
    <property type="match status" value="1"/>
</dbReference>
<keyword evidence="7" id="KW-1185">Reference proteome</keyword>
<keyword evidence="4" id="KW-0819">tRNA processing</keyword>
<comment type="caution">
    <text evidence="6">The sequence shown here is derived from an EMBL/GenBank/DDBJ whole genome shotgun (WGS) entry which is preliminary data.</text>
</comment>
<protein>
    <recommendedName>
        <fullName evidence="1">tRNA-uridine aminocarboxypropyltransferase</fullName>
        <ecNumber evidence="1">2.5.1.25</ecNumber>
    </recommendedName>
</protein>
<dbReference type="GO" id="GO:0008033">
    <property type="term" value="P:tRNA processing"/>
    <property type="evidence" value="ECO:0007669"/>
    <property type="project" value="UniProtKB-KW"/>
</dbReference>
<accession>A0A0J8GVQ8</accession>
<evidence type="ECO:0000256" key="1">
    <source>
        <dbReference type="ARBA" id="ARBA00012386"/>
    </source>
</evidence>
<dbReference type="AlphaFoldDB" id="A0A0J8GVQ8"/>
<dbReference type="SMART" id="SM01144">
    <property type="entry name" value="DTW"/>
    <property type="match status" value="1"/>
</dbReference>
<dbReference type="RefSeq" id="WP_048693229.1">
    <property type="nucleotide sequence ID" value="NZ_KQ130494.1"/>
</dbReference>
<dbReference type="Proteomes" id="UP000037600">
    <property type="component" value="Unassembled WGS sequence"/>
</dbReference>
<dbReference type="EMBL" id="LAZL01000021">
    <property type="protein sequence ID" value="KMT64758.1"/>
    <property type="molecule type" value="Genomic_DNA"/>
</dbReference>
<keyword evidence="2" id="KW-0808">Transferase</keyword>
<proteinExistence type="predicted"/>
<dbReference type="PANTHER" id="PTHR21392">
    <property type="entry name" value="TRNA-URIDINE AMINOCARBOXYPROPYLTRANSFERASE 2"/>
    <property type="match status" value="1"/>
</dbReference>